<dbReference type="PANTHER" id="PTHR42821">
    <property type="entry name" value="CATALASE"/>
    <property type="match status" value="1"/>
</dbReference>
<dbReference type="GO" id="GO:0020037">
    <property type="term" value="F:heme binding"/>
    <property type="evidence" value="ECO:0007669"/>
    <property type="project" value="UniProtKB-UniRule"/>
</dbReference>
<evidence type="ECO:0000256" key="5">
    <source>
        <dbReference type="ARBA" id="ARBA00022617"/>
    </source>
</evidence>
<dbReference type="InterPro" id="IPR002226">
    <property type="entry name" value="Catalase_haem_BS"/>
</dbReference>
<organism evidence="16 17">
    <name type="scientific">Lepidopterella palustris CBS 459.81</name>
    <dbReference type="NCBI Taxonomy" id="1314670"/>
    <lineage>
        <taxon>Eukaryota</taxon>
        <taxon>Fungi</taxon>
        <taxon>Dikarya</taxon>
        <taxon>Ascomycota</taxon>
        <taxon>Pezizomycotina</taxon>
        <taxon>Dothideomycetes</taxon>
        <taxon>Pleosporomycetidae</taxon>
        <taxon>Mytilinidiales</taxon>
        <taxon>Argynnaceae</taxon>
        <taxon>Lepidopterella</taxon>
    </lineage>
</organism>
<dbReference type="InterPro" id="IPR010582">
    <property type="entry name" value="Catalase_immune_responsive"/>
</dbReference>
<evidence type="ECO:0000256" key="11">
    <source>
        <dbReference type="PIRSR" id="PIRSR038927-1"/>
    </source>
</evidence>
<dbReference type="PANTHER" id="PTHR42821:SF1">
    <property type="entry name" value="CATALASE-B"/>
    <property type="match status" value="1"/>
</dbReference>
<dbReference type="SUPFAM" id="SSF56634">
    <property type="entry name" value="Heme-dependent catalase-like"/>
    <property type="match status" value="1"/>
</dbReference>
<dbReference type="SMART" id="SM01060">
    <property type="entry name" value="Catalase"/>
    <property type="match status" value="1"/>
</dbReference>
<dbReference type="GO" id="GO:0046872">
    <property type="term" value="F:metal ion binding"/>
    <property type="evidence" value="ECO:0007669"/>
    <property type="project" value="UniProtKB-KW"/>
</dbReference>
<dbReference type="InterPro" id="IPR024712">
    <property type="entry name" value="Catalase_clade2"/>
</dbReference>
<keyword evidence="17" id="KW-1185">Reference proteome</keyword>
<reference evidence="16 17" key="1">
    <citation type="journal article" date="2016" name="Nat. Commun.">
        <title>Ectomycorrhizal ecology is imprinted in the genome of the dominant symbiotic fungus Cenococcum geophilum.</title>
        <authorList>
            <consortium name="DOE Joint Genome Institute"/>
            <person name="Peter M."/>
            <person name="Kohler A."/>
            <person name="Ohm R.A."/>
            <person name="Kuo A."/>
            <person name="Krutzmann J."/>
            <person name="Morin E."/>
            <person name="Arend M."/>
            <person name="Barry K.W."/>
            <person name="Binder M."/>
            <person name="Choi C."/>
            <person name="Clum A."/>
            <person name="Copeland A."/>
            <person name="Grisel N."/>
            <person name="Haridas S."/>
            <person name="Kipfer T."/>
            <person name="LaButti K."/>
            <person name="Lindquist E."/>
            <person name="Lipzen A."/>
            <person name="Maire R."/>
            <person name="Meier B."/>
            <person name="Mihaltcheva S."/>
            <person name="Molinier V."/>
            <person name="Murat C."/>
            <person name="Poggeler S."/>
            <person name="Quandt C.A."/>
            <person name="Sperisen C."/>
            <person name="Tritt A."/>
            <person name="Tisserant E."/>
            <person name="Crous P.W."/>
            <person name="Henrissat B."/>
            <person name="Nehls U."/>
            <person name="Egli S."/>
            <person name="Spatafora J.W."/>
            <person name="Grigoriev I.V."/>
            <person name="Martin F.M."/>
        </authorList>
    </citation>
    <scope>NUCLEOTIDE SEQUENCE [LARGE SCALE GENOMIC DNA]</scope>
    <source>
        <strain evidence="16 17">CBS 459.81</strain>
    </source>
</reference>
<dbReference type="InterPro" id="IPR041399">
    <property type="entry name" value="Catalase_large_C"/>
</dbReference>
<dbReference type="EMBL" id="KV746018">
    <property type="protein sequence ID" value="OCK73054.1"/>
    <property type="molecule type" value="Genomic_DNA"/>
</dbReference>
<dbReference type="GO" id="GO:0006979">
    <property type="term" value="P:response to oxidative stress"/>
    <property type="evidence" value="ECO:0007669"/>
    <property type="project" value="InterPro"/>
</dbReference>
<dbReference type="EC" id="1.11.1.6" evidence="3 10"/>
<keyword evidence="7 10" id="KW-0560">Oxidoreductase</keyword>
<feature type="binding site" description="axial binding residue" evidence="12">
    <location>
        <position position="403"/>
    </location>
    <ligand>
        <name>heme</name>
        <dbReference type="ChEBI" id="CHEBI:30413"/>
    </ligand>
    <ligandPart>
        <name>Fe</name>
        <dbReference type="ChEBI" id="CHEBI:18248"/>
    </ligandPart>
</feature>
<dbReference type="PROSITE" id="PS51402">
    <property type="entry name" value="CATALASE_3"/>
    <property type="match status" value="1"/>
</dbReference>
<dbReference type="InterPro" id="IPR020835">
    <property type="entry name" value="Catalase_sf"/>
</dbReference>
<accession>A0A8E2J8T4</accession>
<evidence type="ECO:0000256" key="3">
    <source>
        <dbReference type="ARBA" id="ARBA00012314"/>
    </source>
</evidence>
<protein>
    <recommendedName>
        <fullName evidence="3 10">Catalase</fullName>
        <ecNumber evidence="3 10">1.11.1.6</ecNumber>
    </recommendedName>
</protein>
<evidence type="ECO:0000256" key="6">
    <source>
        <dbReference type="ARBA" id="ARBA00022723"/>
    </source>
</evidence>
<proteinExistence type="inferred from homology"/>
<dbReference type="InterPro" id="IPR043156">
    <property type="entry name" value="Catalase_clade2_helical"/>
</dbReference>
<evidence type="ECO:0000256" key="8">
    <source>
        <dbReference type="ARBA" id="ARBA00023004"/>
    </source>
</evidence>
<evidence type="ECO:0000256" key="13">
    <source>
        <dbReference type="RuleBase" id="RU000498"/>
    </source>
</evidence>
<dbReference type="InterPro" id="IPR029062">
    <property type="entry name" value="Class_I_gatase-like"/>
</dbReference>
<dbReference type="Gene3D" id="2.40.180.10">
    <property type="entry name" value="Catalase core domain"/>
    <property type="match status" value="1"/>
</dbReference>
<evidence type="ECO:0000256" key="9">
    <source>
        <dbReference type="ARBA" id="ARBA00023324"/>
    </source>
</evidence>
<dbReference type="InterPro" id="IPR024708">
    <property type="entry name" value="Catalase_AS"/>
</dbReference>
<dbReference type="GO" id="GO:0005829">
    <property type="term" value="C:cytosol"/>
    <property type="evidence" value="ECO:0007669"/>
    <property type="project" value="TreeGrafter"/>
</dbReference>
<dbReference type="AlphaFoldDB" id="A0A8E2J8T4"/>
<dbReference type="Pfam" id="PF00199">
    <property type="entry name" value="Catalase"/>
    <property type="match status" value="1"/>
</dbReference>
<evidence type="ECO:0000256" key="14">
    <source>
        <dbReference type="RuleBase" id="RU004142"/>
    </source>
</evidence>
<evidence type="ECO:0000259" key="15">
    <source>
        <dbReference type="SMART" id="SM01060"/>
    </source>
</evidence>
<keyword evidence="6 10" id="KW-0479">Metal-binding</keyword>
<dbReference type="GO" id="GO:0004096">
    <property type="term" value="F:catalase activity"/>
    <property type="evidence" value="ECO:0007669"/>
    <property type="project" value="UniProtKB-UniRule"/>
</dbReference>
<dbReference type="SUPFAM" id="SSF52317">
    <property type="entry name" value="Class I glutamine amidotransferase-like"/>
    <property type="match status" value="1"/>
</dbReference>
<dbReference type="FunFam" id="2.40.180.10:FF:000003">
    <property type="entry name" value="Catalase"/>
    <property type="match status" value="1"/>
</dbReference>
<dbReference type="PROSITE" id="PS00437">
    <property type="entry name" value="CATALASE_1"/>
    <property type="match status" value="1"/>
</dbReference>
<keyword evidence="9 10" id="KW-0376">Hydrogen peroxide</keyword>
<comment type="function">
    <text evidence="10">Occurs in almost all aerobically respiring organisms and serves to protect cells from the toxic effects of hydrogen peroxide.</text>
</comment>
<dbReference type="Gene3D" id="3.40.50.880">
    <property type="match status" value="1"/>
</dbReference>
<keyword evidence="4 10" id="KW-0575">Peroxidase</keyword>
<evidence type="ECO:0000256" key="12">
    <source>
        <dbReference type="PIRSR" id="PIRSR038927-2"/>
    </source>
</evidence>
<feature type="active site" evidence="11">
    <location>
        <position position="116"/>
    </location>
</feature>
<evidence type="ECO:0000256" key="10">
    <source>
        <dbReference type="PIRNR" id="PIRNR038927"/>
    </source>
</evidence>
<evidence type="ECO:0000256" key="7">
    <source>
        <dbReference type="ARBA" id="ARBA00023002"/>
    </source>
</evidence>
<dbReference type="Pfam" id="PF18011">
    <property type="entry name" value="Catalase_C"/>
    <property type="match status" value="1"/>
</dbReference>
<feature type="domain" description="Catalase core" evidence="15">
    <location>
        <begin position="66"/>
        <end position="456"/>
    </location>
</feature>
<name>A0A8E2J8T4_9PEZI</name>
<comment type="similarity">
    <text evidence="2 10 13">Belongs to the catalase family.</text>
</comment>
<comment type="cofactor">
    <cofactor evidence="1 10 12">
        <name>heme</name>
        <dbReference type="ChEBI" id="CHEBI:30413"/>
    </cofactor>
</comment>
<comment type="function">
    <text evidence="14">Catalyzes the degradation of hydrogen peroxide (H(2)O(2)) generated by peroxisomal oxidases to water and oxygen, thereby protecting cells from the toxic effects of hydrogen peroxide.</text>
</comment>
<evidence type="ECO:0000313" key="17">
    <source>
        <dbReference type="Proteomes" id="UP000250266"/>
    </source>
</evidence>
<dbReference type="InterPro" id="IPR018028">
    <property type="entry name" value="Catalase"/>
</dbReference>
<keyword evidence="5 10" id="KW-0349">Heme</keyword>
<dbReference type="InterPro" id="IPR011614">
    <property type="entry name" value="Catalase_core"/>
</dbReference>
<gene>
    <name evidence="16" type="ORF">K432DRAFT_438414</name>
</gene>
<evidence type="ECO:0000313" key="16">
    <source>
        <dbReference type="EMBL" id="OCK73054.1"/>
    </source>
</evidence>
<dbReference type="CDD" id="cd03132">
    <property type="entry name" value="GATase1_catalase"/>
    <property type="match status" value="1"/>
</dbReference>
<evidence type="ECO:0000256" key="4">
    <source>
        <dbReference type="ARBA" id="ARBA00022559"/>
    </source>
</evidence>
<evidence type="ECO:0000256" key="2">
    <source>
        <dbReference type="ARBA" id="ARBA00005329"/>
    </source>
</evidence>
<dbReference type="PROSITE" id="PS00438">
    <property type="entry name" value="CATALASE_2"/>
    <property type="match status" value="1"/>
</dbReference>
<keyword evidence="8 10" id="KW-0408">Iron</keyword>
<dbReference type="Proteomes" id="UP000250266">
    <property type="component" value="Unassembled WGS sequence"/>
</dbReference>
<dbReference type="PIRSF" id="PIRSF038927">
    <property type="entry name" value="Catalase_clade2"/>
    <property type="match status" value="1"/>
</dbReference>
<evidence type="ECO:0000256" key="1">
    <source>
        <dbReference type="ARBA" id="ARBA00001971"/>
    </source>
</evidence>
<dbReference type="GO" id="GO:0042744">
    <property type="term" value="P:hydrogen peroxide catabolic process"/>
    <property type="evidence" value="ECO:0007669"/>
    <property type="project" value="UniProtKB-UniRule"/>
</dbReference>
<dbReference type="OrthoDB" id="6880011at2759"/>
<sequence>MSSNASEDPWRIVNLLCNGTLYSIYTAILSHTLTSEAKMLGKSEGKKVNDLASNTKDYHDKNNRITTDWGVKQSNTDDWLKVTAEDKQGPMLMEDAFSREKIHRFDHERIPERVVHARGSAAFGTFRLFESAEDVTNAGVLTDKSRETPVFLRFSTVLGSRGSADTVRDVRGFAVKLYTKEGNWDIVGNNIPVFFIQDAVKFPDVIHAGKPEPQNEVPQAQTAHNNFWDFQYMHPEATHMFMWTQSDRAIPRSYRMMQGFGVNTYTLQNDKNERHFVKFIFTPELGVHSLVWDEALKLAGQDPDFHRKDLWEAIENGAFPKWKFGIQVIPESKEHDFEFDILDATKIWPEELVPIRYIGELELNRNPDEFFPQTEQVAFCTSHIVPGIGFSDDPLLQGRNFSYFDTQISRLGINWEELPINRPVCPVMNNNRDGAMRHTITKGKVNYWPNRFDAVPPAEKEEGGYVDYPERVVGIKRRQRSRKFQEHYNQAQLFYNSLSPIEQQHVAAALSFELDHCDDPVVFDRMAKRLAAINFDLSQKVAEMVGAEAPQESHHNHGDKSKGISQLEYMPANPTIATRRVAIIIADGYDSVAYNAIHAALASAMALPFTIGTRRSPIFAAGERKSSAKGVKPDHHLEGMRSTMFDSIFIPGGAESIASLSKNGRALHWIREAFGHLKAIGATGEAVDLVKQACGMDKLVFSSGGDVVDSYGVVTLSNVDTSGLGNIVKLVKNGKNFAEAYGFAISQHRNWDRELDGLNTMVAY</sequence>
<feature type="active site" evidence="11">
    <location>
        <position position="189"/>
    </location>
</feature>
<dbReference type="Pfam" id="PF06628">
    <property type="entry name" value="Catalase-rel"/>
    <property type="match status" value="1"/>
</dbReference>
<dbReference type="Gene3D" id="1.20.1370.20">
    <property type="match status" value="1"/>
</dbReference>
<dbReference type="PRINTS" id="PR00067">
    <property type="entry name" value="CATALASE"/>
</dbReference>
<comment type="catalytic activity">
    <reaction evidence="10 13">
        <text>2 H2O2 = O2 + 2 H2O</text>
        <dbReference type="Rhea" id="RHEA:20309"/>
        <dbReference type="ChEBI" id="CHEBI:15377"/>
        <dbReference type="ChEBI" id="CHEBI:15379"/>
        <dbReference type="ChEBI" id="CHEBI:16240"/>
        <dbReference type="EC" id="1.11.1.6"/>
    </reaction>
</comment>